<evidence type="ECO:0000313" key="8">
    <source>
        <dbReference type="Proteomes" id="UP001589818"/>
    </source>
</evidence>
<accession>A0ABV6J8V3</accession>
<feature type="coiled-coil region" evidence="4">
    <location>
        <begin position="125"/>
        <end position="181"/>
    </location>
</feature>
<dbReference type="PANTHER" id="PTHR32347:SF23">
    <property type="entry name" value="BLL5650 PROTEIN"/>
    <property type="match status" value="1"/>
</dbReference>
<dbReference type="RefSeq" id="WP_204819419.1">
    <property type="nucleotide sequence ID" value="NZ_JANHOF010000003.1"/>
</dbReference>
<evidence type="ECO:0000256" key="4">
    <source>
        <dbReference type="SAM" id="Coils"/>
    </source>
</evidence>
<evidence type="ECO:0000256" key="2">
    <source>
        <dbReference type="ARBA" id="ARBA00009477"/>
    </source>
</evidence>
<dbReference type="NCBIfam" id="TIGR01730">
    <property type="entry name" value="RND_mfp"/>
    <property type="match status" value="1"/>
</dbReference>
<evidence type="ECO:0000256" key="3">
    <source>
        <dbReference type="ARBA" id="ARBA00023054"/>
    </source>
</evidence>
<evidence type="ECO:0000259" key="5">
    <source>
        <dbReference type="Pfam" id="PF25917"/>
    </source>
</evidence>
<evidence type="ECO:0000313" key="7">
    <source>
        <dbReference type="EMBL" id="MFC0392315.1"/>
    </source>
</evidence>
<dbReference type="EMBL" id="JBHLVF010000017">
    <property type="protein sequence ID" value="MFC0392315.1"/>
    <property type="molecule type" value="Genomic_DNA"/>
</dbReference>
<dbReference type="InterPro" id="IPR050465">
    <property type="entry name" value="UPF0194_transport"/>
</dbReference>
<name>A0ABV6J8V3_9BACL</name>
<sequence>MLSIKWLMAGSLRSRRKGAAGRLLAAAVSVSLIAGCSILPQEEEVEKLPTIQIPKISQKPEYPVKRGTLETKVSGSGKLMSEREEILFFTDDNRRITDVYVKAGDKVKKGQVLAELDTGDRKNQILRKEIELEKTELDLKDLLREASGDNEILLRKQELEYKLQKEELAELRSELANSKLTAPYSGTIVSFSAKKGDMAKSYEKVGQIADMDALVVAVQFSSNDLKNIAPGMETVVGINTAGDHAGTVRRLPVSTEQEEADSLDSYALIDLKKMPANVQHGTPLSASVIIERREKALYIPIAALRKQNNRSYVLVSNSDGSKGEVDVETGVQTATDVEIIKGLEEGQKVVGK</sequence>
<organism evidence="7 8">
    <name type="scientific">Paenibacillus mendelii</name>
    <dbReference type="NCBI Taxonomy" id="206163"/>
    <lineage>
        <taxon>Bacteria</taxon>
        <taxon>Bacillati</taxon>
        <taxon>Bacillota</taxon>
        <taxon>Bacilli</taxon>
        <taxon>Bacillales</taxon>
        <taxon>Paenibacillaceae</taxon>
        <taxon>Paenibacillus</taxon>
    </lineage>
</organism>
<keyword evidence="3 4" id="KW-0175">Coiled coil</keyword>
<comment type="caution">
    <text evidence="7">The sequence shown here is derived from an EMBL/GenBank/DDBJ whole genome shotgun (WGS) entry which is preliminary data.</text>
</comment>
<dbReference type="SUPFAM" id="SSF111369">
    <property type="entry name" value="HlyD-like secretion proteins"/>
    <property type="match status" value="1"/>
</dbReference>
<comment type="subcellular location">
    <subcellularLocation>
        <location evidence="1">Cell envelope</location>
    </subcellularLocation>
</comment>
<protein>
    <submittedName>
        <fullName evidence="7">Efflux RND transporter periplasmic adaptor subunit</fullName>
    </submittedName>
</protein>
<dbReference type="Proteomes" id="UP001589818">
    <property type="component" value="Unassembled WGS sequence"/>
</dbReference>
<proteinExistence type="inferred from homology"/>
<comment type="similarity">
    <text evidence="2">Belongs to the membrane fusion protein (MFP) (TC 8.A.1) family.</text>
</comment>
<dbReference type="Gene3D" id="2.40.420.20">
    <property type="match status" value="1"/>
</dbReference>
<gene>
    <name evidence="7" type="ORF">ACFFJ8_13160</name>
</gene>
<feature type="domain" description="Multidrug resistance protein MdtA-like C-terminal permuted SH3" evidence="6">
    <location>
        <begin position="296"/>
        <end position="350"/>
    </location>
</feature>
<dbReference type="InterPro" id="IPR058625">
    <property type="entry name" value="MdtA-like_BSH"/>
</dbReference>
<evidence type="ECO:0000256" key="1">
    <source>
        <dbReference type="ARBA" id="ARBA00004196"/>
    </source>
</evidence>
<dbReference type="Gene3D" id="2.40.50.100">
    <property type="match status" value="1"/>
</dbReference>
<dbReference type="PANTHER" id="PTHR32347">
    <property type="entry name" value="EFFLUX SYSTEM COMPONENT YKNX-RELATED"/>
    <property type="match status" value="1"/>
</dbReference>
<dbReference type="Pfam" id="PF25917">
    <property type="entry name" value="BSH_RND"/>
    <property type="match status" value="1"/>
</dbReference>
<keyword evidence="8" id="KW-1185">Reference proteome</keyword>
<dbReference type="InterPro" id="IPR058627">
    <property type="entry name" value="MdtA-like_C"/>
</dbReference>
<dbReference type="InterPro" id="IPR006143">
    <property type="entry name" value="RND_pump_MFP"/>
</dbReference>
<reference evidence="7 8" key="1">
    <citation type="submission" date="2024-09" db="EMBL/GenBank/DDBJ databases">
        <authorList>
            <person name="Sun Q."/>
            <person name="Mori K."/>
        </authorList>
    </citation>
    <scope>NUCLEOTIDE SEQUENCE [LARGE SCALE GENOMIC DNA]</scope>
    <source>
        <strain evidence="7 8">CCM 4839</strain>
    </source>
</reference>
<feature type="domain" description="Multidrug resistance protein MdtA-like barrel-sandwich hybrid" evidence="5">
    <location>
        <begin position="95"/>
        <end position="202"/>
    </location>
</feature>
<dbReference type="Pfam" id="PF25967">
    <property type="entry name" value="RND-MFP_C"/>
    <property type="match status" value="1"/>
</dbReference>
<evidence type="ECO:0000259" key="6">
    <source>
        <dbReference type="Pfam" id="PF25967"/>
    </source>
</evidence>